<dbReference type="PANTHER" id="PTHR46297">
    <property type="entry name" value="ZINC FINGER CCCH-TYPE WITH G PATCH DOMAIN-CONTAINING PROTEIN"/>
    <property type="match status" value="1"/>
</dbReference>
<dbReference type="SMART" id="SM00443">
    <property type="entry name" value="G_patch"/>
    <property type="match status" value="1"/>
</dbReference>
<dbReference type="GO" id="GO:0000978">
    <property type="term" value="F:RNA polymerase II cis-regulatory region sequence-specific DNA binding"/>
    <property type="evidence" value="ECO:0007669"/>
    <property type="project" value="TreeGrafter"/>
</dbReference>
<evidence type="ECO:0000259" key="14">
    <source>
        <dbReference type="PROSITE" id="PS50103"/>
    </source>
</evidence>
<keyword evidence="3" id="KW-0678">Repressor</keyword>
<comment type="subcellular location">
    <subcellularLocation>
        <location evidence="1">Nucleus</location>
    </subcellularLocation>
</comment>
<dbReference type="SMART" id="SM00356">
    <property type="entry name" value="ZnF_C3H1"/>
    <property type="match status" value="1"/>
</dbReference>
<feature type="region of interest" description="Disordered" evidence="13">
    <location>
        <begin position="80"/>
        <end position="105"/>
    </location>
</feature>
<reference evidence="17" key="1">
    <citation type="submission" date="2021-01" db="UniProtKB">
        <authorList>
            <consortium name="EnsemblMetazoa"/>
        </authorList>
    </citation>
    <scope>IDENTIFICATION</scope>
</reference>
<evidence type="ECO:0000256" key="9">
    <source>
        <dbReference type="ARBA" id="ARBA00023163"/>
    </source>
</evidence>
<keyword evidence="9" id="KW-0804">Transcription</keyword>
<evidence type="ECO:0000256" key="11">
    <source>
        <dbReference type="PROSITE-ProRule" id="PRU00723"/>
    </source>
</evidence>
<dbReference type="Gene3D" id="2.30.30.1190">
    <property type="match status" value="1"/>
</dbReference>
<evidence type="ECO:0000256" key="1">
    <source>
        <dbReference type="ARBA" id="ARBA00004123"/>
    </source>
</evidence>
<dbReference type="AlphaFoldDB" id="A0A7M5XL26"/>
<dbReference type="OrthoDB" id="5842926at2759"/>
<feature type="region of interest" description="Disordered" evidence="13">
    <location>
        <begin position="256"/>
        <end position="286"/>
    </location>
</feature>
<dbReference type="Gene3D" id="2.30.30.140">
    <property type="match status" value="1"/>
</dbReference>
<proteinExistence type="predicted"/>
<evidence type="ECO:0000256" key="2">
    <source>
        <dbReference type="ARBA" id="ARBA00022414"/>
    </source>
</evidence>
<keyword evidence="6 11" id="KW-0862">Zinc</keyword>
<dbReference type="GO" id="GO:0001227">
    <property type="term" value="F:DNA-binding transcription repressor activity, RNA polymerase II-specific"/>
    <property type="evidence" value="ECO:0007669"/>
    <property type="project" value="TreeGrafter"/>
</dbReference>
<feature type="compositionally biased region" description="Polar residues" evidence="13">
    <location>
        <begin position="408"/>
        <end position="430"/>
    </location>
</feature>
<keyword evidence="4 11" id="KW-0479">Metal-binding</keyword>
<feature type="region of interest" description="Disordered" evidence="13">
    <location>
        <begin position="362"/>
        <end position="468"/>
    </location>
</feature>
<evidence type="ECO:0000259" key="15">
    <source>
        <dbReference type="PROSITE" id="PS50174"/>
    </source>
</evidence>
<evidence type="ECO:0000256" key="8">
    <source>
        <dbReference type="ARBA" id="ARBA00023125"/>
    </source>
</evidence>
<evidence type="ECO:0000256" key="6">
    <source>
        <dbReference type="ARBA" id="ARBA00022833"/>
    </source>
</evidence>
<dbReference type="PROSITE" id="PS50103">
    <property type="entry name" value="ZF_C3H1"/>
    <property type="match status" value="1"/>
</dbReference>
<evidence type="ECO:0000259" key="16">
    <source>
        <dbReference type="PROSITE" id="PS50304"/>
    </source>
</evidence>
<dbReference type="PANTHER" id="PTHR46297:SF1">
    <property type="entry name" value="ZINC FINGER CCCH-TYPE WITH G PATCH DOMAIN-CONTAINING PROTEIN"/>
    <property type="match status" value="1"/>
</dbReference>
<dbReference type="InterPro" id="IPR000571">
    <property type="entry name" value="Znf_CCCH"/>
</dbReference>
<dbReference type="Proteomes" id="UP000594262">
    <property type="component" value="Unplaced"/>
</dbReference>
<evidence type="ECO:0000256" key="13">
    <source>
        <dbReference type="SAM" id="MobiDB-lite"/>
    </source>
</evidence>
<evidence type="ECO:0000256" key="3">
    <source>
        <dbReference type="ARBA" id="ARBA00022491"/>
    </source>
</evidence>
<protein>
    <recommendedName>
        <fullName evidence="2">Zinc finger CCCH-type with G patch domain-containing protein</fullName>
    </recommendedName>
</protein>
<feature type="compositionally biased region" description="Basic and acidic residues" evidence="13">
    <location>
        <begin position="382"/>
        <end position="394"/>
    </location>
</feature>
<dbReference type="PROSITE" id="PS50174">
    <property type="entry name" value="G_PATCH"/>
    <property type="match status" value="1"/>
</dbReference>
<feature type="domain" description="Tudor" evidence="16">
    <location>
        <begin position="212"/>
        <end position="269"/>
    </location>
</feature>
<feature type="compositionally biased region" description="Acidic residues" evidence="13">
    <location>
        <begin position="272"/>
        <end position="285"/>
    </location>
</feature>
<feature type="zinc finger region" description="C3H1-type" evidence="11">
    <location>
        <begin position="169"/>
        <end position="196"/>
    </location>
</feature>
<keyword evidence="7" id="KW-0805">Transcription regulation</keyword>
<evidence type="ECO:0000256" key="7">
    <source>
        <dbReference type="ARBA" id="ARBA00023015"/>
    </source>
</evidence>
<feature type="domain" description="C3H1-type" evidence="14">
    <location>
        <begin position="169"/>
        <end position="196"/>
    </location>
</feature>
<feature type="domain" description="G-patch" evidence="15">
    <location>
        <begin position="310"/>
        <end position="356"/>
    </location>
</feature>
<dbReference type="GO" id="GO:0005634">
    <property type="term" value="C:nucleus"/>
    <property type="evidence" value="ECO:0007669"/>
    <property type="project" value="UniProtKB-SubCell"/>
</dbReference>
<keyword evidence="12" id="KW-0175">Coiled coil</keyword>
<feature type="compositionally biased region" description="Polar residues" evidence="13">
    <location>
        <begin position="440"/>
        <end position="468"/>
    </location>
</feature>
<evidence type="ECO:0000256" key="12">
    <source>
        <dbReference type="SAM" id="Coils"/>
    </source>
</evidence>
<dbReference type="SUPFAM" id="SSF63748">
    <property type="entry name" value="Tudor/PWWP/MBT"/>
    <property type="match status" value="1"/>
</dbReference>
<dbReference type="CDD" id="cd20384">
    <property type="entry name" value="Tudor_ZGPAT"/>
    <property type="match status" value="1"/>
</dbReference>
<dbReference type="Pfam" id="PF01585">
    <property type="entry name" value="G-patch"/>
    <property type="match status" value="1"/>
</dbReference>
<evidence type="ECO:0000313" key="18">
    <source>
        <dbReference type="Proteomes" id="UP000594262"/>
    </source>
</evidence>
<keyword evidence="5 11" id="KW-0863">Zinc-finger</keyword>
<dbReference type="PROSITE" id="PS50304">
    <property type="entry name" value="TUDOR"/>
    <property type="match status" value="1"/>
</dbReference>
<dbReference type="InterPro" id="IPR000467">
    <property type="entry name" value="G_patch_dom"/>
</dbReference>
<evidence type="ECO:0000256" key="10">
    <source>
        <dbReference type="ARBA" id="ARBA00023242"/>
    </source>
</evidence>
<keyword evidence="8" id="KW-0238">DNA-binding</keyword>
<keyword evidence="10" id="KW-0539">Nucleus</keyword>
<evidence type="ECO:0000256" key="5">
    <source>
        <dbReference type="ARBA" id="ARBA00022771"/>
    </source>
</evidence>
<feature type="compositionally biased region" description="Basic and acidic residues" evidence="13">
    <location>
        <begin position="85"/>
        <end position="95"/>
    </location>
</feature>
<dbReference type="GO" id="GO:0008270">
    <property type="term" value="F:zinc ion binding"/>
    <property type="evidence" value="ECO:0007669"/>
    <property type="project" value="UniProtKB-KW"/>
</dbReference>
<dbReference type="InterPro" id="IPR002999">
    <property type="entry name" value="Tudor"/>
</dbReference>
<organism evidence="17 18">
    <name type="scientific">Clytia hemisphaerica</name>
    <dbReference type="NCBI Taxonomy" id="252671"/>
    <lineage>
        <taxon>Eukaryota</taxon>
        <taxon>Metazoa</taxon>
        <taxon>Cnidaria</taxon>
        <taxon>Hydrozoa</taxon>
        <taxon>Hydroidolina</taxon>
        <taxon>Leptothecata</taxon>
        <taxon>Obeliida</taxon>
        <taxon>Clytiidae</taxon>
        <taxon>Clytia</taxon>
    </lineage>
</organism>
<dbReference type="SMART" id="SM00333">
    <property type="entry name" value="TUDOR"/>
    <property type="match status" value="1"/>
</dbReference>
<feature type="coiled-coil region" evidence="12">
    <location>
        <begin position="498"/>
        <end position="525"/>
    </location>
</feature>
<keyword evidence="18" id="KW-1185">Reference proteome</keyword>
<dbReference type="EnsemblMetazoa" id="CLYHEMT023924.1">
    <property type="protein sequence ID" value="CLYHEMP023924.1"/>
    <property type="gene ID" value="CLYHEMG023924"/>
</dbReference>
<name>A0A7M5XL26_9CNID</name>
<accession>A0A7M5XL26</accession>
<sequence>MESETNEASLEAAILAYQEQLEQIGGILPTADELTKLELYDLEKDLKELISVTQEQLLTLKKESLLKVCEDINKYPLQNDSNTKAFDENSKRENTEPTEVNEEHNESEDIICQKYRVKYTQEWGTFQFHNVMLMCIEEKPVNLTNEEEILKDEVPNLMARVLFLNPIHKSMVTCKFYLDGKCNYADDDCRFSHGFLVPTDELQEYKEPDFTKLYVGEPCLAKFHDGVWYKAKIDDMNEDEVTVSFDTKNESKTVDYHEIVPLEESSSPETNSENESESDNEETGDGESFVQLSYKTSSMTDPLGEWEQYTKGIGSKLLAKMGYIFGKGLGKDSEGRIEPVEIRLLPPGKSLDKIAELREKGYIKDPTKRKNQSVKKQIAAEIRTKNKEEKERATFDLIDGLTNRKGKTGSSSSHFHVNTRSSIEETYQSMKQHRSKQKDTTGQGSSRGKQTQNKQSKGASSDVNIQIFKNSEKISTLNKKLTKLKDSLKRNPGETSISRTLKYNIDETEKEIEKLRQVEKSLQNKVYMKNQSKKLSIF</sequence>
<evidence type="ECO:0000256" key="4">
    <source>
        <dbReference type="ARBA" id="ARBA00022723"/>
    </source>
</evidence>
<evidence type="ECO:0000313" key="17">
    <source>
        <dbReference type="EnsemblMetazoa" id="CLYHEMP023924.1"/>
    </source>
</evidence>